<dbReference type="Gene3D" id="2.40.50.1060">
    <property type="match status" value="1"/>
</dbReference>
<dbReference type="EMBL" id="OU503041">
    <property type="protein sequence ID" value="CAI9763780.1"/>
    <property type="molecule type" value="Genomic_DNA"/>
</dbReference>
<gene>
    <name evidence="7" type="ORF">FPE_LOCUS11210</name>
</gene>
<dbReference type="InterPro" id="IPR036898">
    <property type="entry name" value="RNA_pol_Rpb7-like_N_sf"/>
</dbReference>
<feature type="compositionally biased region" description="Basic residues" evidence="6">
    <location>
        <begin position="244"/>
        <end position="254"/>
    </location>
</feature>
<evidence type="ECO:0000313" key="8">
    <source>
        <dbReference type="Proteomes" id="UP000834106"/>
    </source>
</evidence>
<comment type="subcellular location">
    <subcellularLocation>
        <location evidence="1 5">Nucleus</location>
    </subcellularLocation>
</comment>
<accession>A0AAD2DUG2</accession>
<keyword evidence="3 5" id="KW-0804">Transcription</keyword>
<evidence type="ECO:0000256" key="1">
    <source>
        <dbReference type="ARBA" id="ARBA00004123"/>
    </source>
</evidence>
<feature type="region of interest" description="Disordered" evidence="6">
    <location>
        <begin position="206"/>
        <end position="254"/>
    </location>
</feature>
<dbReference type="GO" id="GO:0006352">
    <property type="term" value="P:DNA-templated transcription initiation"/>
    <property type="evidence" value="ECO:0007669"/>
    <property type="project" value="UniProtKB-UniRule"/>
</dbReference>
<keyword evidence="8" id="KW-1185">Reference proteome</keyword>
<evidence type="ECO:0000313" key="7">
    <source>
        <dbReference type="EMBL" id="CAI9763780.1"/>
    </source>
</evidence>
<protein>
    <recommendedName>
        <fullName evidence="5">DNA-directed RNA polymerase subunit</fullName>
    </recommendedName>
</protein>
<dbReference type="InterPro" id="IPR045113">
    <property type="entry name" value="Rpb7-like"/>
</dbReference>
<organism evidence="7 8">
    <name type="scientific">Fraxinus pennsylvanica</name>
    <dbReference type="NCBI Taxonomy" id="56036"/>
    <lineage>
        <taxon>Eukaryota</taxon>
        <taxon>Viridiplantae</taxon>
        <taxon>Streptophyta</taxon>
        <taxon>Embryophyta</taxon>
        <taxon>Tracheophyta</taxon>
        <taxon>Spermatophyta</taxon>
        <taxon>Magnoliopsida</taxon>
        <taxon>eudicotyledons</taxon>
        <taxon>Gunneridae</taxon>
        <taxon>Pentapetalae</taxon>
        <taxon>asterids</taxon>
        <taxon>lamiids</taxon>
        <taxon>Lamiales</taxon>
        <taxon>Oleaceae</taxon>
        <taxon>Oleeae</taxon>
        <taxon>Fraxinus</taxon>
    </lineage>
</organism>
<evidence type="ECO:0000256" key="3">
    <source>
        <dbReference type="ARBA" id="ARBA00023163"/>
    </source>
</evidence>
<evidence type="ECO:0000256" key="4">
    <source>
        <dbReference type="ARBA" id="ARBA00023242"/>
    </source>
</evidence>
<name>A0AAD2DUG2_9LAMI</name>
<keyword evidence="2 5" id="KW-0240">DNA-directed RNA polymerase</keyword>
<dbReference type="PANTHER" id="PTHR12709:SF5">
    <property type="entry name" value="DNA-DIRECTED RNA POLYMERASE I SUBUNIT RPA43"/>
    <property type="match status" value="1"/>
</dbReference>
<dbReference type="GO" id="GO:0006362">
    <property type="term" value="P:transcription elongation by RNA polymerase I"/>
    <property type="evidence" value="ECO:0007669"/>
    <property type="project" value="TreeGrafter"/>
</dbReference>
<comment type="function">
    <text evidence="5">DNA-dependent RNA polymerase which catalyzes the transcription of DNA into RNA using the four ribonucleoside triphosphates as substrates.</text>
</comment>
<evidence type="ECO:0000256" key="6">
    <source>
        <dbReference type="SAM" id="MobiDB-lite"/>
    </source>
</evidence>
<reference evidence="7" key="1">
    <citation type="submission" date="2023-05" db="EMBL/GenBank/DDBJ databases">
        <authorList>
            <person name="Huff M."/>
        </authorList>
    </citation>
    <scope>NUCLEOTIDE SEQUENCE</scope>
</reference>
<dbReference type="GO" id="GO:0005736">
    <property type="term" value="C:RNA polymerase I complex"/>
    <property type="evidence" value="ECO:0007669"/>
    <property type="project" value="TreeGrafter"/>
</dbReference>
<sequence length="254" mass="28806">MKIGRVPLTHDKLKVKAPLGGMGAQEQSTNLVVYLHPSIANCVNDSILRELSSLLFTYNETFDGVVLAYDPNVRSNLAKILPGIHPYLGVRLKAKLLLFSPKPNKLLEGEVVKISRQSIHAVILGFSSAVMADEDIRDEFKYKVKHGKEVFVSRHHKKHKIKVGTIIRFLVKSFDEEILHVSGSLVAANTGCARWLDTNLEEWSQADSTTRKRKDRDEKEQKTADDKLMASRDMPSLKKDDRIKKLKKKRKEHT</sequence>
<dbReference type="Gene3D" id="3.30.1490.120">
    <property type="entry name" value="RNA polymerase Rpb7-like, N-terminal domain"/>
    <property type="match status" value="1"/>
</dbReference>
<keyword evidence="4 5" id="KW-0539">Nucleus</keyword>
<evidence type="ECO:0000256" key="2">
    <source>
        <dbReference type="ARBA" id="ARBA00022478"/>
    </source>
</evidence>
<dbReference type="Proteomes" id="UP000834106">
    <property type="component" value="Chromosome 6"/>
</dbReference>
<dbReference type="AlphaFoldDB" id="A0AAD2DUG2"/>
<proteinExistence type="predicted"/>
<dbReference type="PANTHER" id="PTHR12709">
    <property type="entry name" value="DNA-DIRECTED RNA POLYMERASE II, III"/>
    <property type="match status" value="1"/>
</dbReference>
<feature type="compositionally biased region" description="Basic and acidic residues" evidence="6">
    <location>
        <begin position="215"/>
        <end position="243"/>
    </location>
</feature>
<evidence type="ECO:0000256" key="5">
    <source>
        <dbReference type="RuleBase" id="RU369086"/>
    </source>
</evidence>